<accession>A0A401FTZ2</accession>
<reference evidence="2" key="1">
    <citation type="submission" date="2017-11" db="EMBL/GenBank/DDBJ databases">
        <authorList>
            <person name="Watanabe M."/>
            <person name="Kojima H."/>
        </authorList>
    </citation>
    <scope>NUCLEOTIDE SEQUENCE [LARGE SCALE GENOMIC DNA]</scope>
    <source>
        <strain evidence="2">Tokyo 01</strain>
    </source>
</reference>
<comment type="caution">
    <text evidence="1">The sequence shown here is derived from an EMBL/GenBank/DDBJ whole genome shotgun (WGS) entry which is preliminary data.</text>
</comment>
<evidence type="ECO:0000313" key="1">
    <source>
        <dbReference type="EMBL" id="GBC60436.1"/>
    </source>
</evidence>
<dbReference type="OrthoDB" id="5417890at2"/>
<dbReference type="AlphaFoldDB" id="A0A401FTZ2"/>
<dbReference type="Proteomes" id="UP000288096">
    <property type="component" value="Unassembled WGS sequence"/>
</dbReference>
<dbReference type="EMBL" id="BEXT01000001">
    <property type="protein sequence ID" value="GBC60436.1"/>
    <property type="molecule type" value="Genomic_DNA"/>
</dbReference>
<evidence type="ECO:0000313" key="2">
    <source>
        <dbReference type="Proteomes" id="UP000288096"/>
    </source>
</evidence>
<reference evidence="2" key="2">
    <citation type="submission" date="2019-01" db="EMBL/GenBank/DDBJ databases">
        <title>Genome sequence of Desulfonema ishimotonii strain Tokyo 01.</title>
        <authorList>
            <person name="Fukui M."/>
        </authorList>
    </citation>
    <scope>NUCLEOTIDE SEQUENCE [LARGE SCALE GENOMIC DNA]</scope>
    <source>
        <strain evidence="2">Tokyo 01</strain>
    </source>
</reference>
<gene>
    <name evidence="1" type="ORF">DENIS_1388</name>
</gene>
<sequence>MNDYQKEQLETLRMVRQHLASVSETGREKLRAMISPYLGFRSEVADFSAAHFGETCTRNCYESKLSACCSKDGIITFFADVAVNVLMSGADALDTLEDVLQKPNTGFKCVYLGETGCLWQVKPIVCEMFLCDAAMRRASEADPACEAEWKALETRKKGFAWPDRPVVFDALERFFMDAGYRSPLMYLHNSPGLLRVKQKSMEKGTYTHEG</sequence>
<proteinExistence type="predicted"/>
<name>A0A401FTZ2_9BACT</name>
<protein>
    <submittedName>
        <fullName evidence="1">Uncharacterized protein</fullName>
    </submittedName>
</protein>
<keyword evidence="2" id="KW-1185">Reference proteome</keyword>
<dbReference type="RefSeq" id="WP_124327850.1">
    <property type="nucleotide sequence ID" value="NZ_BEXT01000001.1"/>
</dbReference>
<organism evidence="1 2">
    <name type="scientific">Desulfonema ishimotonii</name>
    <dbReference type="NCBI Taxonomy" id="45657"/>
    <lineage>
        <taxon>Bacteria</taxon>
        <taxon>Pseudomonadati</taxon>
        <taxon>Thermodesulfobacteriota</taxon>
        <taxon>Desulfobacteria</taxon>
        <taxon>Desulfobacterales</taxon>
        <taxon>Desulfococcaceae</taxon>
        <taxon>Desulfonema</taxon>
    </lineage>
</organism>